<proteinExistence type="predicted"/>
<dbReference type="VEuPathDB" id="FungiDB:FOZG_17684"/>
<dbReference type="Proteomes" id="UP000030766">
    <property type="component" value="Unassembled WGS sequence"/>
</dbReference>
<organism evidence="1">
    <name type="scientific">Fusarium oxysporum Fo47</name>
    <dbReference type="NCBI Taxonomy" id="660027"/>
    <lineage>
        <taxon>Eukaryota</taxon>
        <taxon>Fungi</taxon>
        <taxon>Dikarya</taxon>
        <taxon>Ascomycota</taxon>
        <taxon>Pezizomycotina</taxon>
        <taxon>Sordariomycetes</taxon>
        <taxon>Hypocreomycetidae</taxon>
        <taxon>Hypocreales</taxon>
        <taxon>Nectriaceae</taxon>
        <taxon>Fusarium</taxon>
        <taxon>Fusarium oxysporum species complex</taxon>
    </lineage>
</organism>
<sequence length="116" mass="13071">MGKLKVYDVLESRLSKRRAHVGRITSCIRSRWAFLYFLVNFADLDDEVPASGAVKKGLTRDWSPDQTGLRQTLDPSGLSTSSTPWLALWLIMNLFEMIFYCCATSADIPVLVVLTK</sequence>
<dbReference type="EMBL" id="JH717920">
    <property type="protein sequence ID" value="EWZ28679.1"/>
    <property type="molecule type" value="Genomic_DNA"/>
</dbReference>
<gene>
    <name evidence="1" type="ORF">FOZG_17684</name>
</gene>
<dbReference type="HOGENOM" id="CLU_2096967_0_0_1"/>
<reference evidence="1" key="2">
    <citation type="submission" date="2012-06" db="EMBL/GenBank/DDBJ databases">
        <title>Annotation of the Genome Sequence of Fusarium oxysporum Fo47.</title>
        <authorList>
            <consortium name="The Broad Institute Genomics Platform"/>
            <person name="Ma L.-J."/>
            <person name="Corby-Kistler H."/>
            <person name="Broz K."/>
            <person name="Gale L.R."/>
            <person name="Jonkers W."/>
            <person name="O'Donnell K."/>
            <person name="Ploetz R."/>
            <person name="Steinberg C."/>
            <person name="Schwartz D.C."/>
            <person name="VanEtten H."/>
            <person name="Zhou S."/>
            <person name="Young S.K."/>
            <person name="Zeng Q."/>
            <person name="Gargeya S."/>
            <person name="Fitzgerald M."/>
            <person name="Abouelleil A."/>
            <person name="Alvarado L."/>
            <person name="Chapman S.B."/>
            <person name="Gainer-Dewar J."/>
            <person name="Goldberg J."/>
            <person name="Griggs A."/>
            <person name="Gujja S."/>
            <person name="Hansen M."/>
            <person name="Howarth C."/>
            <person name="Imamovic A."/>
            <person name="Ireland A."/>
            <person name="Larimer J."/>
            <person name="McCowan C."/>
            <person name="Murphy C."/>
            <person name="Pearson M."/>
            <person name="Poon T.W."/>
            <person name="Priest M."/>
            <person name="Roberts A."/>
            <person name="Saif S."/>
            <person name="Shea T."/>
            <person name="Sykes S."/>
            <person name="Wortman J."/>
            <person name="Nusbaum C."/>
            <person name="Birren B."/>
        </authorList>
    </citation>
    <scope>NUCLEOTIDE SEQUENCE</scope>
    <source>
        <strain evidence="1">Fo47</strain>
    </source>
</reference>
<protein>
    <submittedName>
        <fullName evidence="1">Uncharacterized protein</fullName>
    </submittedName>
</protein>
<evidence type="ECO:0000313" key="1">
    <source>
        <dbReference type="EMBL" id="EWZ28679.1"/>
    </source>
</evidence>
<reference evidence="1" key="1">
    <citation type="submission" date="2011-06" db="EMBL/GenBank/DDBJ databases">
        <title>The Genome Sequence of Fusarium oxysporum Fo47.</title>
        <authorList>
            <consortium name="The Broad Institute Genome Sequencing Platform"/>
            <person name="Ma L.-J."/>
            <person name="Gale L.R."/>
            <person name="Schwartz D.C."/>
            <person name="Zhou S."/>
            <person name="Corby-Kistler H."/>
            <person name="Young S.K."/>
            <person name="Zeng Q."/>
            <person name="Gargeya S."/>
            <person name="Fitzgerald M."/>
            <person name="Haas B."/>
            <person name="Abouelleil A."/>
            <person name="Alvarado L."/>
            <person name="Arachchi H.M."/>
            <person name="Berlin A."/>
            <person name="Brown A."/>
            <person name="Chapman S.B."/>
            <person name="Chen Z."/>
            <person name="Dunbar C."/>
            <person name="Freedman E."/>
            <person name="Gearin G."/>
            <person name="Gellesch M."/>
            <person name="Goldberg J."/>
            <person name="Griggs A."/>
            <person name="Gujja S."/>
            <person name="Heiman D."/>
            <person name="Howarth C."/>
            <person name="Larson L."/>
            <person name="Lui A."/>
            <person name="MacDonald P.J.P."/>
            <person name="Mehta T."/>
            <person name="Montmayeur A."/>
            <person name="Murphy C."/>
            <person name="Neiman D."/>
            <person name="Pearson M."/>
            <person name="Priest M."/>
            <person name="Roberts A."/>
            <person name="Saif S."/>
            <person name="Shea T."/>
            <person name="Shenoy N."/>
            <person name="Sisk P."/>
            <person name="Stolte C."/>
            <person name="Sykes S."/>
            <person name="Wortman J."/>
            <person name="Nusbaum C."/>
            <person name="Birren B."/>
        </authorList>
    </citation>
    <scope>NUCLEOTIDE SEQUENCE [LARGE SCALE GENOMIC DNA]</scope>
    <source>
        <strain evidence="1">Fo47</strain>
    </source>
</reference>
<accession>W9JDX7</accession>
<name>W9JDX7_FUSOX</name>
<dbReference type="AlphaFoldDB" id="W9JDX7"/>